<keyword evidence="2" id="KW-0479">Metal-binding</keyword>
<keyword evidence="3" id="KW-0378">Hydrolase</keyword>
<dbReference type="SMART" id="SM00849">
    <property type="entry name" value="Lactamase_B"/>
    <property type="match status" value="1"/>
</dbReference>
<comment type="similarity">
    <text evidence="1">Belongs to the metallo-beta-lactamase superfamily.</text>
</comment>
<dbReference type="GO" id="GO:0046872">
    <property type="term" value="F:metal ion binding"/>
    <property type="evidence" value="ECO:0007669"/>
    <property type="project" value="UniProtKB-KW"/>
</dbReference>
<keyword evidence="4" id="KW-0862">Zinc</keyword>
<evidence type="ECO:0000256" key="4">
    <source>
        <dbReference type="ARBA" id="ARBA00022833"/>
    </source>
</evidence>
<dbReference type="GO" id="GO:0016787">
    <property type="term" value="F:hydrolase activity"/>
    <property type="evidence" value="ECO:0007669"/>
    <property type="project" value="UniProtKB-KW"/>
</dbReference>
<reference evidence="6" key="2">
    <citation type="submission" date="2020-09" db="EMBL/GenBank/DDBJ databases">
        <authorList>
            <person name="Sun Q."/>
            <person name="Zhou Y."/>
        </authorList>
    </citation>
    <scope>NUCLEOTIDE SEQUENCE</scope>
    <source>
        <strain evidence="6">CGMCC 1.15290</strain>
    </source>
</reference>
<evidence type="ECO:0000313" key="6">
    <source>
        <dbReference type="EMBL" id="GGH64497.1"/>
    </source>
</evidence>
<dbReference type="Gene3D" id="3.60.15.10">
    <property type="entry name" value="Ribonuclease Z/Hydroxyacylglutathione hydrolase-like"/>
    <property type="match status" value="1"/>
</dbReference>
<feature type="domain" description="Metallo-beta-lactamase" evidence="5">
    <location>
        <begin position="40"/>
        <end position="245"/>
    </location>
</feature>
<protein>
    <submittedName>
        <fullName evidence="6">MBL fold metallo-hydrolase</fullName>
    </submittedName>
</protein>
<sequence>MALSDGTFTADVHSILKEADSTEVSRLLHSAFLNDTTETSINAYLINTGTRVLLVDAGAGSNLGSGCGKLLQHLRDAGYNAADITDILITHIHIDHVSGLSDTSGRTFPNATLHIHQKDLTFWQQHATPRADDTWGIRLNRPGYQAVIPYLTAGRVHSFDSTTELFPGISAVAYNGHTPGHTIYTLRDGEEKMAFWGDLIHVAAVQFSNPAITVAYDSDKTLAVTRRQQAYSDAAQNGYLVAASHISFPGVGRVSRSDNRYTWYPVNYSIYGKN</sequence>
<dbReference type="AlphaFoldDB" id="A0A917MU85"/>
<dbReference type="EMBL" id="BMIB01000002">
    <property type="protein sequence ID" value="GGH64497.1"/>
    <property type="molecule type" value="Genomic_DNA"/>
</dbReference>
<dbReference type="PANTHER" id="PTHR42978:SF6">
    <property type="entry name" value="QUORUM-QUENCHING LACTONASE YTNP-RELATED"/>
    <property type="match status" value="1"/>
</dbReference>
<evidence type="ECO:0000256" key="1">
    <source>
        <dbReference type="ARBA" id="ARBA00007749"/>
    </source>
</evidence>
<keyword evidence="7" id="KW-1185">Reference proteome</keyword>
<evidence type="ECO:0000259" key="5">
    <source>
        <dbReference type="SMART" id="SM00849"/>
    </source>
</evidence>
<dbReference type="CDD" id="cd07720">
    <property type="entry name" value="OPHC2-like_MBL-fold"/>
    <property type="match status" value="1"/>
</dbReference>
<evidence type="ECO:0000313" key="7">
    <source>
        <dbReference type="Proteomes" id="UP000627292"/>
    </source>
</evidence>
<proteinExistence type="inferred from homology"/>
<accession>A0A917MU85</accession>
<evidence type="ECO:0000256" key="3">
    <source>
        <dbReference type="ARBA" id="ARBA00022801"/>
    </source>
</evidence>
<gene>
    <name evidence="6" type="ORF">GCM10011379_16610</name>
</gene>
<dbReference type="SUPFAM" id="SSF56281">
    <property type="entry name" value="Metallo-hydrolase/oxidoreductase"/>
    <property type="match status" value="1"/>
</dbReference>
<name>A0A917MU85_9BACT</name>
<evidence type="ECO:0000256" key="2">
    <source>
        <dbReference type="ARBA" id="ARBA00022723"/>
    </source>
</evidence>
<dbReference type="InterPro" id="IPR036866">
    <property type="entry name" value="RibonucZ/Hydroxyglut_hydro"/>
</dbReference>
<reference evidence="6" key="1">
    <citation type="journal article" date="2014" name="Int. J. Syst. Evol. Microbiol.">
        <title>Complete genome sequence of Corynebacterium casei LMG S-19264T (=DSM 44701T), isolated from a smear-ripened cheese.</title>
        <authorList>
            <consortium name="US DOE Joint Genome Institute (JGI-PGF)"/>
            <person name="Walter F."/>
            <person name="Albersmeier A."/>
            <person name="Kalinowski J."/>
            <person name="Ruckert C."/>
        </authorList>
    </citation>
    <scope>NUCLEOTIDE SEQUENCE</scope>
    <source>
        <strain evidence="6">CGMCC 1.15290</strain>
    </source>
</reference>
<dbReference type="PANTHER" id="PTHR42978">
    <property type="entry name" value="QUORUM-QUENCHING LACTONASE YTNP-RELATED-RELATED"/>
    <property type="match status" value="1"/>
</dbReference>
<comment type="caution">
    <text evidence="6">The sequence shown here is derived from an EMBL/GenBank/DDBJ whole genome shotgun (WGS) entry which is preliminary data.</text>
</comment>
<organism evidence="6 7">
    <name type="scientific">Filimonas zeae</name>
    <dbReference type="NCBI Taxonomy" id="1737353"/>
    <lineage>
        <taxon>Bacteria</taxon>
        <taxon>Pseudomonadati</taxon>
        <taxon>Bacteroidota</taxon>
        <taxon>Chitinophagia</taxon>
        <taxon>Chitinophagales</taxon>
        <taxon>Chitinophagaceae</taxon>
        <taxon>Filimonas</taxon>
    </lineage>
</organism>
<dbReference type="Pfam" id="PF00753">
    <property type="entry name" value="Lactamase_B"/>
    <property type="match status" value="1"/>
</dbReference>
<dbReference type="InterPro" id="IPR051013">
    <property type="entry name" value="MBL_superfamily_lactonases"/>
</dbReference>
<dbReference type="InterPro" id="IPR001279">
    <property type="entry name" value="Metallo-B-lactamas"/>
</dbReference>
<dbReference type="Proteomes" id="UP000627292">
    <property type="component" value="Unassembled WGS sequence"/>
</dbReference>